<dbReference type="EMBL" id="CP018155">
    <property type="protein sequence ID" value="APG64668.1"/>
    <property type="molecule type" value="Genomic_DNA"/>
</dbReference>
<evidence type="ECO:0000313" key="2">
    <source>
        <dbReference type="Proteomes" id="UP000181898"/>
    </source>
</evidence>
<accession>A0A1L3JHS0</accession>
<proteinExistence type="predicted"/>
<dbReference type="KEGG" id="ten:LPB136_04510"/>
<protein>
    <submittedName>
        <fullName evidence="1">Uncharacterized protein</fullName>
    </submittedName>
</protein>
<dbReference type="Proteomes" id="UP000181898">
    <property type="component" value="Chromosome"/>
</dbReference>
<dbReference type="AlphaFoldDB" id="A0A1L3JHS0"/>
<organism evidence="1 2">
    <name type="scientific">Tenacibaculum todarodis</name>
    <dbReference type="NCBI Taxonomy" id="1850252"/>
    <lineage>
        <taxon>Bacteria</taxon>
        <taxon>Pseudomonadati</taxon>
        <taxon>Bacteroidota</taxon>
        <taxon>Flavobacteriia</taxon>
        <taxon>Flavobacteriales</taxon>
        <taxon>Flavobacteriaceae</taxon>
        <taxon>Tenacibaculum</taxon>
    </lineage>
</organism>
<name>A0A1L3JHS0_9FLAO</name>
<reference evidence="1 2" key="1">
    <citation type="submission" date="2016-11" db="EMBL/GenBank/DDBJ databases">
        <title>Tenacibaculum sp. LPB0136, isolated from marine environment.</title>
        <authorList>
            <person name="Kim E."/>
            <person name="Yi H."/>
        </authorList>
    </citation>
    <scope>NUCLEOTIDE SEQUENCE [LARGE SCALE GENOMIC DNA]</scope>
    <source>
        <strain evidence="1 2">LPB0136</strain>
    </source>
</reference>
<dbReference type="STRING" id="1850252.LPB136_04510"/>
<sequence length="63" mass="7268">MKINNKSLCNSCIYAASCTLTSNKKFIWSCSEFEPRKTKNNSHNNNLLPNLKFTQSEKEIEII</sequence>
<keyword evidence="2" id="KW-1185">Reference proteome</keyword>
<evidence type="ECO:0000313" key="1">
    <source>
        <dbReference type="EMBL" id="APG64668.1"/>
    </source>
</evidence>
<gene>
    <name evidence="1" type="ORF">LPB136_04510</name>
</gene>